<sequence>KLCSQLSGDPAKACCLRDTSPDTALCQNHQAWLVRLPKGRLRLQECHCRCDKIPA</sequence>
<gene>
    <name evidence="1" type="ORF">M9458_021719</name>
</gene>
<dbReference type="Proteomes" id="UP001529510">
    <property type="component" value="Unassembled WGS sequence"/>
</dbReference>
<organism evidence="1 2">
    <name type="scientific">Cirrhinus mrigala</name>
    <name type="common">Mrigala</name>
    <dbReference type="NCBI Taxonomy" id="683832"/>
    <lineage>
        <taxon>Eukaryota</taxon>
        <taxon>Metazoa</taxon>
        <taxon>Chordata</taxon>
        <taxon>Craniata</taxon>
        <taxon>Vertebrata</taxon>
        <taxon>Euteleostomi</taxon>
        <taxon>Actinopterygii</taxon>
        <taxon>Neopterygii</taxon>
        <taxon>Teleostei</taxon>
        <taxon>Ostariophysi</taxon>
        <taxon>Cypriniformes</taxon>
        <taxon>Cyprinidae</taxon>
        <taxon>Labeoninae</taxon>
        <taxon>Labeonini</taxon>
        <taxon>Cirrhinus</taxon>
    </lineage>
</organism>
<comment type="caution">
    <text evidence="1">The sequence shown here is derived from an EMBL/GenBank/DDBJ whole genome shotgun (WGS) entry which is preliminary data.</text>
</comment>
<proteinExistence type="predicted"/>
<protein>
    <submittedName>
        <fullName evidence="1">Uncharacterized protein</fullName>
    </submittedName>
</protein>
<evidence type="ECO:0000313" key="2">
    <source>
        <dbReference type="Proteomes" id="UP001529510"/>
    </source>
</evidence>
<feature type="non-terminal residue" evidence="1">
    <location>
        <position position="1"/>
    </location>
</feature>
<keyword evidence="2" id="KW-1185">Reference proteome</keyword>
<evidence type="ECO:0000313" key="1">
    <source>
        <dbReference type="EMBL" id="KAL0182344.1"/>
    </source>
</evidence>
<dbReference type="AlphaFoldDB" id="A0ABD0Q7U5"/>
<feature type="non-terminal residue" evidence="1">
    <location>
        <position position="55"/>
    </location>
</feature>
<dbReference type="EMBL" id="JAMKFB020000010">
    <property type="protein sequence ID" value="KAL0182344.1"/>
    <property type="molecule type" value="Genomic_DNA"/>
</dbReference>
<reference evidence="1 2" key="1">
    <citation type="submission" date="2024-05" db="EMBL/GenBank/DDBJ databases">
        <title>Genome sequencing and assembly of Indian major carp, Cirrhinus mrigala (Hamilton, 1822).</title>
        <authorList>
            <person name="Mohindra V."/>
            <person name="Chowdhury L.M."/>
            <person name="Lal K."/>
            <person name="Jena J.K."/>
        </authorList>
    </citation>
    <scope>NUCLEOTIDE SEQUENCE [LARGE SCALE GENOMIC DNA]</scope>
    <source>
        <strain evidence="1">CM1030</strain>
        <tissue evidence="1">Blood</tissue>
    </source>
</reference>
<name>A0ABD0Q7U5_CIRMR</name>
<accession>A0ABD0Q7U5</accession>